<dbReference type="PANTHER" id="PTHR46270">
    <property type="entry name" value="ARMADILLO-TYPE FOLD-RELATED"/>
    <property type="match status" value="1"/>
</dbReference>
<dbReference type="InterPro" id="IPR011989">
    <property type="entry name" value="ARM-like"/>
</dbReference>
<dbReference type="InterPro" id="IPR016024">
    <property type="entry name" value="ARM-type_fold"/>
</dbReference>
<protein>
    <recommendedName>
        <fullName evidence="2">TIR domain-containing protein</fullName>
    </recommendedName>
</protein>
<feature type="compositionally biased region" description="Basic and acidic residues" evidence="1">
    <location>
        <begin position="140"/>
        <end position="152"/>
    </location>
</feature>
<accession>A0ABP0FRE1</accession>
<reference evidence="3 4" key="1">
    <citation type="submission" date="2024-02" db="EMBL/GenBank/DDBJ databases">
        <authorList>
            <person name="Daric V."/>
            <person name="Darras S."/>
        </authorList>
    </citation>
    <scope>NUCLEOTIDE SEQUENCE [LARGE SCALE GENOMIC DNA]</scope>
</reference>
<dbReference type="Gene3D" id="1.25.10.10">
    <property type="entry name" value="Leucine-rich Repeat Variant"/>
    <property type="match status" value="1"/>
</dbReference>
<dbReference type="InterPro" id="IPR000157">
    <property type="entry name" value="TIR_dom"/>
</dbReference>
<evidence type="ECO:0000259" key="2">
    <source>
        <dbReference type="Pfam" id="PF13676"/>
    </source>
</evidence>
<dbReference type="SUPFAM" id="SSF48371">
    <property type="entry name" value="ARM repeat"/>
    <property type="match status" value="1"/>
</dbReference>
<evidence type="ECO:0000313" key="3">
    <source>
        <dbReference type="EMBL" id="CAK8681090.1"/>
    </source>
</evidence>
<dbReference type="Gene3D" id="3.40.50.10140">
    <property type="entry name" value="Toll/interleukin-1 receptor homology (TIR) domain"/>
    <property type="match status" value="1"/>
</dbReference>
<dbReference type="InterPro" id="IPR035897">
    <property type="entry name" value="Toll_tir_struct_dom_sf"/>
</dbReference>
<dbReference type="Pfam" id="PF13676">
    <property type="entry name" value="TIR_2"/>
    <property type="match status" value="1"/>
</dbReference>
<dbReference type="PANTHER" id="PTHR46270:SF2">
    <property type="entry name" value="TIR DOMAIN-CONTAINING PROTEIN"/>
    <property type="match status" value="1"/>
</dbReference>
<name>A0ABP0FRE1_CLALP</name>
<sequence length="306" mass="34856">MSTSDHKYDGFSAEELVDGLDKLAQVDQNSLEIVKEEMVFGSLKEMLQEGDEEEKMAAVKLIHRLAFVKENKQKFKSNDEIMNLLHCIAIDSSTNNKLQNNAESCLFLLKMGDMEKVDWASSKKADEALALVPMSKEVKSISPVDKRPESKNTLHRRATQSDGPAETGLRRKHVMISYQWDSQNIMIKVKEQLETSGYQVWMDIESMEANLLDSMAKAVEESAVVLMCISKKYRDSKHCRQEAEYACERLVPDDIIPVLAEKSFKPNGWLGLLKGMKVHYDLTDGYSMTIHQQLIRRLGNRGKKLH</sequence>
<gene>
    <name evidence="3" type="ORF">CVLEPA_LOCUS11327</name>
</gene>
<comment type="caution">
    <text evidence="3">The sequence shown here is derived from an EMBL/GenBank/DDBJ whole genome shotgun (WGS) entry which is preliminary data.</text>
</comment>
<dbReference type="SUPFAM" id="SSF52200">
    <property type="entry name" value="Toll/Interleukin receptor TIR domain"/>
    <property type="match status" value="1"/>
</dbReference>
<feature type="region of interest" description="Disordered" evidence="1">
    <location>
        <begin position="140"/>
        <end position="166"/>
    </location>
</feature>
<evidence type="ECO:0000256" key="1">
    <source>
        <dbReference type="SAM" id="MobiDB-lite"/>
    </source>
</evidence>
<dbReference type="EMBL" id="CAWYQH010000079">
    <property type="protein sequence ID" value="CAK8681090.1"/>
    <property type="molecule type" value="Genomic_DNA"/>
</dbReference>
<proteinExistence type="predicted"/>
<keyword evidence="4" id="KW-1185">Reference proteome</keyword>
<evidence type="ECO:0000313" key="4">
    <source>
        <dbReference type="Proteomes" id="UP001642483"/>
    </source>
</evidence>
<organism evidence="3 4">
    <name type="scientific">Clavelina lepadiformis</name>
    <name type="common">Light-bulb sea squirt</name>
    <name type="synonym">Ascidia lepadiformis</name>
    <dbReference type="NCBI Taxonomy" id="159417"/>
    <lineage>
        <taxon>Eukaryota</taxon>
        <taxon>Metazoa</taxon>
        <taxon>Chordata</taxon>
        <taxon>Tunicata</taxon>
        <taxon>Ascidiacea</taxon>
        <taxon>Aplousobranchia</taxon>
        <taxon>Clavelinidae</taxon>
        <taxon>Clavelina</taxon>
    </lineage>
</organism>
<dbReference type="Proteomes" id="UP001642483">
    <property type="component" value="Unassembled WGS sequence"/>
</dbReference>
<feature type="domain" description="TIR" evidence="2">
    <location>
        <begin position="174"/>
        <end position="287"/>
    </location>
</feature>